<dbReference type="InterPro" id="IPR008979">
    <property type="entry name" value="Galactose-bd-like_sf"/>
</dbReference>
<feature type="domain" description="Fibronectin type-III" evidence="1">
    <location>
        <begin position="234"/>
        <end position="310"/>
    </location>
</feature>
<evidence type="ECO:0000313" key="3">
    <source>
        <dbReference type="Proteomes" id="UP000003688"/>
    </source>
</evidence>
<dbReference type="Gene3D" id="2.60.120.380">
    <property type="match status" value="1"/>
</dbReference>
<dbReference type="GO" id="GO:0003993">
    <property type="term" value="F:acid phosphatase activity"/>
    <property type="evidence" value="ECO:0007669"/>
    <property type="project" value="InterPro"/>
</dbReference>
<reference evidence="2 3" key="1">
    <citation type="journal article" date="2011" name="J. Bacteriol.">
        <title>Genome sequence of 'Pedosphaera parvula' Ellin514, an aerobic Verrucomicrobial isolate from pasture soil.</title>
        <authorList>
            <person name="Kant R."/>
            <person name="van Passel M.W."/>
            <person name="Sangwan P."/>
            <person name="Palva A."/>
            <person name="Lucas S."/>
            <person name="Copeland A."/>
            <person name="Lapidus A."/>
            <person name="Glavina Del Rio T."/>
            <person name="Dalin E."/>
            <person name="Tice H."/>
            <person name="Bruce D."/>
            <person name="Goodwin L."/>
            <person name="Pitluck S."/>
            <person name="Chertkov O."/>
            <person name="Larimer F.W."/>
            <person name="Land M.L."/>
            <person name="Hauser L."/>
            <person name="Brettin T.S."/>
            <person name="Detter J.C."/>
            <person name="Han S."/>
            <person name="de Vos W.M."/>
            <person name="Janssen P.H."/>
            <person name="Smidt H."/>
        </authorList>
    </citation>
    <scope>NUCLEOTIDE SEQUENCE [LARGE SCALE GENOMIC DNA]</scope>
    <source>
        <strain evidence="2 3">Ellin514</strain>
    </source>
</reference>
<dbReference type="InterPro" id="IPR008963">
    <property type="entry name" value="Purple_acid_Pase-like_N"/>
</dbReference>
<proteinExistence type="predicted"/>
<sequence>MLLTTGQIYEHHTFVQSSDQPLKITMAYTDVPGFPGAIPALVNDLDLEVVGPDGTIYRGNQFDAGESDPDASDSDQINNVEAVHLAEPIPGDYLVRVRARNVVQDSRLDTQAIDQDFALVISGDFPQARGGIVLLDRSEYTSPGVIKLVVLDAAKAASNTVSVLLMSTTESAGENYLLHPSGNYGAFTGSVVTVVGNAAVDAKLEIHNGDVIQAQYVDAGGSNHIDTAVARLGPPVLSGVIASVDLGVMTITWQTDEPANSIVRYSTNFTFNLSVTNSTLTTNHVVKLTNLIPGATYHFLVSSSDEAGNSATNNNAGAYFSFVAVQTPTVLLVDAYEPDDSSPVIDDGAYTNALAATGLGYSFWKVTERGSPQLADLKPFQAVIWRITDGIYYDGTNNTLSAGQQTMIQNYLNGGGSFMMSSMGILSLLGDVPFRRNVFQVRGFKLNDNPYFPCTECDEQFGVPAIQGADGDPTTTGINVTLDYNNYANIDLGDGTVLGPDFSDTFTPGTNAAPILYEPASGKVCGIRFPKTGVDSRGRVVFLSFPLDTVPANGATPNNEVILLRNILNFLVPGANGVGRIALDSSAYTVPGRVTVEVGDSDLAGLGQTQVTFSTSATNHVNITLSETPHAGLFRGFLTLVGTNAPGTNQLRVKNGDVLTANYLDVSAGSNAIATATIDTVPPIISNVSTLTDFADATISWTTSKPADSLVQFGESTLLGRTAYSGVLKTNHSVMLTGLSANRDYYFQVTSRDDAGNTTVDDNQDHFYTFHTLKAIQPPWIDNLDSGARGWTVVPGSGTDINWTLGVPANALQTNAFSPPNAWGSDLTYTPISQADTYLYSPVLDLSGASKVTLTFQDSYDFTSQDILEIAEFMISTNSATAPVSLVVFNNGTASPDWEEEAIDLTPYAGKTVQLVWHYAAFSLFGNSPASGWMIDDVSVSVPDLNSAGTIVVSKDIAQGSFSLTGPLNQSGQGLVTVISNAPPGQYVVHFGDVAFYQTPPNQTNTLAPSSSLLFLGDYTFADTNHNGISDAWEQYYFGSASASRTQATDSDSDGMSDFAEFIAGTNPTNAASRLSFLSTTIQTNGLVKLEWAAIPGRTYEVLSSTNLTVWSPVTDWLQSSGSPMSYTTTNVSRGQHLYRVQVRP</sequence>
<dbReference type="InterPro" id="IPR003961">
    <property type="entry name" value="FN3_dom"/>
</dbReference>
<keyword evidence="3" id="KW-1185">Reference proteome</keyword>
<dbReference type="SUPFAM" id="SSF49363">
    <property type="entry name" value="Purple acid phosphatase, N-terminal domain"/>
    <property type="match status" value="2"/>
</dbReference>
<organism evidence="2 3">
    <name type="scientific">Pedosphaera parvula (strain Ellin514)</name>
    <dbReference type="NCBI Taxonomy" id="320771"/>
    <lineage>
        <taxon>Bacteria</taxon>
        <taxon>Pseudomonadati</taxon>
        <taxon>Verrucomicrobiota</taxon>
        <taxon>Pedosphaerae</taxon>
        <taxon>Pedosphaerales</taxon>
        <taxon>Pedosphaeraceae</taxon>
        <taxon>Pedosphaera</taxon>
    </lineage>
</organism>
<dbReference type="NCBIfam" id="NF038128">
    <property type="entry name" value="choice_anch_J"/>
    <property type="match status" value="1"/>
</dbReference>
<dbReference type="STRING" id="320771.Cflav_PD0090"/>
<name>B9XSX1_PEDPL</name>
<dbReference type="Gene3D" id="2.60.40.10">
    <property type="entry name" value="Immunoglobulins"/>
    <property type="match status" value="2"/>
</dbReference>
<evidence type="ECO:0000259" key="1">
    <source>
        <dbReference type="SMART" id="SM00060"/>
    </source>
</evidence>
<dbReference type="Proteomes" id="UP000003688">
    <property type="component" value="Unassembled WGS sequence"/>
</dbReference>
<dbReference type="SMART" id="SM00060">
    <property type="entry name" value="FN3"/>
    <property type="match status" value="2"/>
</dbReference>
<gene>
    <name evidence="2" type="ORF">Cflav_PD0090</name>
</gene>
<dbReference type="CDD" id="cd00063">
    <property type="entry name" value="FN3"/>
    <property type="match status" value="1"/>
</dbReference>
<dbReference type="SUPFAM" id="SSF49785">
    <property type="entry name" value="Galactose-binding domain-like"/>
    <property type="match status" value="1"/>
</dbReference>
<dbReference type="EMBL" id="ABOX02000089">
    <property type="protein sequence ID" value="EEF57055.1"/>
    <property type="molecule type" value="Genomic_DNA"/>
</dbReference>
<evidence type="ECO:0000313" key="2">
    <source>
        <dbReference type="EMBL" id="EEF57055.1"/>
    </source>
</evidence>
<dbReference type="InterPro" id="IPR013783">
    <property type="entry name" value="Ig-like_fold"/>
</dbReference>
<dbReference type="Gene3D" id="2.60.120.200">
    <property type="match status" value="1"/>
</dbReference>
<accession>B9XSX1</accession>
<dbReference type="GO" id="GO:0046872">
    <property type="term" value="F:metal ion binding"/>
    <property type="evidence" value="ECO:0007669"/>
    <property type="project" value="InterPro"/>
</dbReference>
<dbReference type="AlphaFoldDB" id="B9XSX1"/>
<comment type="caution">
    <text evidence="2">The sequence shown here is derived from an EMBL/GenBank/DDBJ whole genome shotgun (WGS) entry which is preliminary data.</text>
</comment>
<protein>
    <submittedName>
        <fullName evidence="2">Fibronectin type III domain protein</fullName>
    </submittedName>
</protein>
<feature type="domain" description="Fibronectin type-III" evidence="1">
    <location>
        <begin position="682"/>
        <end position="758"/>
    </location>
</feature>